<feature type="compositionally biased region" description="Pro residues" evidence="1">
    <location>
        <begin position="91"/>
        <end position="104"/>
    </location>
</feature>
<gene>
    <name evidence="2" type="ORF">C7M84_003852</name>
</gene>
<protein>
    <submittedName>
        <fullName evidence="2">Uncharacterized protein</fullName>
    </submittedName>
</protein>
<dbReference type="AlphaFoldDB" id="A0A3R7P7B9"/>
<name>A0A3R7P7B9_PENVA</name>
<organism evidence="2 3">
    <name type="scientific">Penaeus vannamei</name>
    <name type="common">Whiteleg shrimp</name>
    <name type="synonym">Litopenaeus vannamei</name>
    <dbReference type="NCBI Taxonomy" id="6689"/>
    <lineage>
        <taxon>Eukaryota</taxon>
        <taxon>Metazoa</taxon>
        <taxon>Ecdysozoa</taxon>
        <taxon>Arthropoda</taxon>
        <taxon>Crustacea</taxon>
        <taxon>Multicrustacea</taxon>
        <taxon>Malacostraca</taxon>
        <taxon>Eumalacostraca</taxon>
        <taxon>Eucarida</taxon>
        <taxon>Decapoda</taxon>
        <taxon>Dendrobranchiata</taxon>
        <taxon>Penaeoidea</taxon>
        <taxon>Penaeidae</taxon>
        <taxon>Penaeus</taxon>
    </lineage>
</organism>
<evidence type="ECO:0000256" key="1">
    <source>
        <dbReference type="SAM" id="MobiDB-lite"/>
    </source>
</evidence>
<reference evidence="2 3" key="2">
    <citation type="submission" date="2019-01" db="EMBL/GenBank/DDBJ databases">
        <title>The decoding of complex shrimp genome reveals the adaptation for benthos swimmer, frequently molting mechanism and breeding impact on genome.</title>
        <authorList>
            <person name="Sun Y."/>
            <person name="Gao Y."/>
            <person name="Yu Y."/>
        </authorList>
    </citation>
    <scope>NUCLEOTIDE SEQUENCE [LARGE SCALE GENOMIC DNA]</scope>
    <source>
        <tissue evidence="2">Muscle</tissue>
    </source>
</reference>
<dbReference type="EMBL" id="QCYY01001518">
    <property type="protein sequence ID" value="ROT77484.1"/>
    <property type="molecule type" value="Genomic_DNA"/>
</dbReference>
<feature type="region of interest" description="Disordered" evidence="1">
    <location>
        <begin position="1"/>
        <end position="46"/>
    </location>
</feature>
<comment type="caution">
    <text evidence="2">The sequence shown here is derived from an EMBL/GenBank/DDBJ whole genome shotgun (WGS) entry which is preliminary data.</text>
</comment>
<proteinExistence type="predicted"/>
<evidence type="ECO:0000313" key="2">
    <source>
        <dbReference type="EMBL" id="ROT77484.1"/>
    </source>
</evidence>
<sequence length="104" mass="10808">MSSLPQASESGSSPQTCDQSTATDLDDVSIPATNEDLSLPLSIDSGLDLSSDYKKARVTEGRAWLAQLSRATGEAEAAASTTSPPSSTGWPPCPPTRTMPCPRP</sequence>
<evidence type="ECO:0000313" key="3">
    <source>
        <dbReference type="Proteomes" id="UP000283509"/>
    </source>
</evidence>
<dbReference type="Proteomes" id="UP000283509">
    <property type="component" value="Unassembled WGS sequence"/>
</dbReference>
<reference evidence="2 3" key="1">
    <citation type="submission" date="2018-04" db="EMBL/GenBank/DDBJ databases">
        <authorList>
            <person name="Zhang X."/>
            <person name="Yuan J."/>
            <person name="Li F."/>
            <person name="Xiang J."/>
        </authorList>
    </citation>
    <scope>NUCLEOTIDE SEQUENCE [LARGE SCALE GENOMIC DNA]</scope>
    <source>
        <tissue evidence="2">Muscle</tissue>
    </source>
</reference>
<keyword evidence="3" id="KW-1185">Reference proteome</keyword>
<feature type="compositionally biased region" description="Low complexity" evidence="1">
    <location>
        <begin position="71"/>
        <end position="90"/>
    </location>
</feature>
<feature type="region of interest" description="Disordered" evidence="1">
    <location>
        <begin position="71"/>
        <end position="104"/>
    </location>
</feature>
<accession>A0A3R7P7B9</accession>
<feature type="compositionally biased region" description="Polar residues" evidence="1">
    <location>
        <begin position="1"/>
        <end position="23"/>
    </location>
</feature>
<feature type="compositionally biased region" description="Low complexity" evidence="1">
    <location>
        <begin position="36"/>
        <end position="46"/>
    </location>
</feature>